<protein>
    <submittedName>
        <fullName evidence="3">CBS domain-containing protein</fullName>
    </submittedName>
</protein>
<dbReference type="PANTHER" id="PTHR43080:SF2">
    <property type="entry name" value="CBS DOMAIN-CONTAINING PROTEIN"/>
    <property type="match status" value="1"/>
</dbReference>
<dbReference type="Gene3D" id="3.10.580.10">
    <property type="entry name" value="CBS-domain"/>
    <property type="match status" value="1"/>
</dbReference>
<evidence type="ECO:0000256" key="1">
    <source>
        <dbReference type="ARBA" id="ARBA00023122"/>
    </source>
</evidence>
<dbReference type="Pfam" id="PF00571">
    <property type="entry name" value="CBS"/>
    <property type="match status" value="2"/>
</dbReference>
<dbReference type="SUPFAM" id="SSF54631">
    <property type="entry name" value="CBS-domain pair"/>
    <property type="match status" value="1"/>
</dbReference>
<organism evidence="3">
    <name type="scientific">Archaeoglobus fulgidus</name>
    <dbReference type="NCBI Taxonomy" id="2234"/>
    <lineage>
        <taxon>Archaea</taxon>
        <taxon>Methanobacteriati</taxon>
        <taxon>Methanobacteriota</taxon>
        <taxon>Archaeoglobi</taxon>
        <taxon>Archaeoglobales</taxon>
        <taxon>Archaeoglobaceae</taxon>
        <taxon>Archaeoglobus</taxon>
    </lineage>
</organism>
<sequence>MRNPVSSLFHDLTLHEPSEVAKAYKDFISPCLMRVEEVMNSRVEFVEPDVPVLEVIEKIVNKRIRVVVVKLKDGSYGVITIRDIVYRCLAKDANPENIKAHEIASKPLIAVEKGASLKEVIALMERSKVSNVFVKEGEKIIGYVSLIEVIGGYLIGRLL</sequence>
<feature type="domain" description="CBS" evidence="2">
    <location>
        <begin position="102"/>
        <end position="150"/>
    </location>
</feature>
<dbReference type="AlphaFoldDB" id="A0A7C3MDK0"/>
<dbReference type="InterPro" id="IPR051257">
    <property type="entry name" value="Diverse_CBS-Domain"/>
</dbReference>
<gene>
    <name evidence="3" type="ORF">ENW66_08850</name>
</gene>
<dbReference type="EMBL" id="DTLB01000051">
    <property type="protein sequence ID" value="HFW33035.1"/>
    <property type="molecule type" value="Genomic_DNA"/>
</dbReference>
<comment type="caution">
    <text evidence="3">The sequence shown here is derived from an EMBL/GenBank/DDBJ whole genome shotgun (WGS) entry which is preliminary data.</text>
</comment>
<accession>A0A7C3MDK0</accession>
<evidence type="ECO:0000259" key="2">
    <source>
        <dbReference type="Pfam" id="PF00571"/>
    </source>
</evidence>
<evidence type="ECO:0000313" key="3">
    <source>
        <dbReference type="EMBL" id="HFW33035.1"/>
    </source>
</evidence>
<dbReference type="InterPro" id="IPR000644">
    <property type="entry name" value="CBS_dom"/>
</dbReference>
<name>A0A7C3MDK0_ARCFL</name>
<feature type="domain" description="CBS" evidence="2">
    <location>
        <begin position="35"/>
        <end position="86"/>
    </location>
</feature>
<dbReference type="PANTHER" id="PTHR43080">
    <property type="entry name" value="CBS DOMAIN-CONTAINING PROTEIN CBSX3, MITOCHONDRIAL"/>
    <property type="match status" value="1"/>
</dbReference>
<proteinExistence type="predicted"/>
<keyword evidence="1" id="KW-0129">CBS domain</keyword>
<dbReference type="InterPro" id="IPR046342">
    <property type="entry name" value="CBS_dom_sf"/>
</dbReference>
<reference evidence="3" key="1">
    <citation type="journal article" date="2020" name="mSystems">
        <title>Genome- and Community-Level Interaction Insights into Carbon Utilization and Element Cycling Functions of Hydrothermarchaeota in Hydrothermal Sediment.</title>
        <authorList>
            <person name="Zhou Z."/>
            <person name="Liu Y."/>
            <person name="Xu W."/>
            <person name="Pan J."/>
            <person name="Luo Z.H."/>
            <person name="Li M."/>
        </authorList>
    </citation>
    <scope>NUCLEOTIDE SEQUENCE [LARGE SCALE GENOMIC DNA]</scope>
    <source>
        <strain evidence="3">SpSt-87</strain>
    </source>
</reference>